<name>A0ABP8NVV0_9NOCA</name>
<evidence type="ECO:0000259" key="1">
    <source>
        <dbReference type="Pfam" id="PF08808"/>
    </source>
</evidence>
<dbReference type="Proteomes" id="UP001501183">
    <property type="component" value="Unassembled WGS sequence"/>
</dbReference>
<dbReference type="InterPro" id="IPR014914">
    <property type="entry name" value="RES_dom"/>
</dbReference>
<feature type="domain" description="RES" evidence="1">
    <location>
        <begin position="28"/>
        <end position="123"/>
    </location>
</feature>
<proteinExistence type="predicted"/>
<dbReference type="RefSeq" id="WP_345342925.1">
    <property type="nucleotide sequence ID" value="NZ_BAABFB010000026.1"/>
</dbReference>
<comment type="caution">
    <text evidence="2">The sequence shown here is derived from an EMBL/GenBank/DDBJ whole genome shotgun (WGS) entry which is preliminary data.</text>
</comment>
<accession>A0ABP8NVV0</accession>
<keyword evidence="3" id="KW-1185">Reference proteome</keyword>
<dbReference type="EMBL" id="BAABFB010000026">
    <property type="protein sequence ID" value="GAA4475323.1"/>
    <property type="molecule type" value="Genomic_DNA"/>
</dbReference>
<sequence>MTNPGQSQSIDTSAGPLHCTHLGGELIHRVGYAPNPWAWTPWQYAEDGRFNGRWDDPDGNWRTLYVGASRLACYLEVLAFARADPRLALALADIDEDPDDAAAHPTASAGALPKSWCEPRAVATGAVTGWYALPGHHESLPTLRSRFLSLALHHGLADVDAAAVRDSRPRALTQAISGWLYLQQTPDGDDVAGVQFQSRHGDGLDLWAVYERPLDPAISPRLTPMRTDPVRRDDPDLVEAMRIHRLQWAP</sequence>
<evidence type="ECO:0000313" key="2">
    <source>
        <dbReference type="EMBL" id="GAA4475323.1"/>
    </source>
</evidence>
<reference evidence="3" key="1">
    <citation type="journal article" date="2019" name="Int. J. Syst. Evol. Microbiol.">
        <title>The Global Catalogue of Microorganisms (GCM) 10K type strain sequencing project: providing services to taxonomists for standard genome sequencing and annotation.</title>
        <authorList>
            <consortium name="The Broad Institute Genomics Platform"/>
            <consortium name="The Broad Institute Genome Sequencing Center for Infectious Disease"/>
            <person name="Wu L."/>
            <person name="Ma J."/>
        </authorList>
    </citation>
    <scope>NUCLEOTIDE SEQUENCE [LARGE SCALE GENOMIC DNA]</scope>
    <source>
        <strain evidence="3">JCM 32206</strain>
    </source>
</reference>
<protein>
    <recommendedName>
        <fullName evidence="1">RES domain-containing protein</fullName>
    </recommendedName>
</protein>
<gene>
    <name evidence="2" type="ORF">GCM10023094_12580</name>
</gene>
<organism evidence="2 3">
    <name type="scientific">Rhodococcus olei</name>
    <dbReference type="NCBI Taxonomy" id="2161675"/>
    <lineage>
        <taxon>Bacteria</taxon>
        <taxon>Bacillati</taxon>
        <taxon>Actinomycetota</taxon>
        <taxon>Actinomycetes</taxon>
        <taxon>Mycobacteriales</taxon>
        <taxon>Nocardiaceae</taxon>
        <taxon>Rhodococcus</taxon>
    </lineage>
</organism>
<dbReference type="Pfam" id="PF08808">
    <property type="entry name" value="RES"/>
    <property type="match status" value="1"/>
</dbReference>
<evidence type="ECO:0000313" key="3">
    <source>
        <dbReference type="Proteomes" id="UP001501183"/>
    </source>
</evidence>